<dbReference type="EnsemblMetazoa" id="ASIC010645-RA">
    <property type="protein sequence ID" value="ASIC010645-PA"/>
    <property type="gene ID" value="ASIC010645"/>
</dbReference>
<proteinExistence type="predicted"/>
<feature type="transmembrane region" description="Helical" evidence="1">
    <location>
        <begin position="63"/>
        <end position="83"/>
    </location>
</feature>
<keyword evidence="1" id="KW-0812">Transmembrane</keyword>
<dbReference type="EMBL" id="KE525226">
    <property type="protein sequence ID" value="KFB42889.1"/>
    <property type="molecule type" value="Genomic_DNA"/>
</dbReference>
<gene>
    <name evidence="2" type="ORF">ZHAS_00010645</name>
</gene>
<keyword evidence="1" id="KW-0472">Membrane</keyword>
<sequence>MRQVFSTVEFFAVLHFAPSPRLVAWWSASVAGLGFLEVQGLPFKSNLHRASRNDSCTTLTGTTSAALVMSMLIFHRVLVFGVCHRVKFKLGVRPPIDDKDDDDYDKRVDKQVPEAPVTCESLAIRRVQARRSQKHALLIIAELNQRAITDVFQRPERANFVELAFFHLSQPRP</sequence>
<evidence type="ECO:0000313" key="3">
    <source>
        <dbReference type="EnsemblMetazoa" id="ASIC010645-PA"/>
    </source>
</evidence>
<reference evidence="3" key="2">
    <citation type="submission" date="2020-05" db="UniProtKB">
        <authorList>
            <consortium name="EnsemblMetazoa"/>
        </authorList>
    </citation>
    <scope>IDENTIFICATION</scope>
</reference>
<dbReference type="EMBL" id="ATLV01018276">
    <property type="status" value="NOT_ANNOTATED_CDS"/>
    <property type="molecule type" value="Genomic_DNA"/>
</dbReference>
<dbReference type="VEuPathDB" id="VectorBase:ASIC010645"/>
<keyword evidence="4" id="KW-1185">Reference proteome</keyword>
<dbReference type="AlphaFoldDB" id="A0A084VY45"/>
<reference evidence="2 4" key="1">
    <citation type="journal article" date="2014" name="BMC Genomics">
        <title>Genome sequence of Anopheles sinensis provides insight into genetics basis of mosquito competence for malaria parasites.</title>
        <authorList>
            <person name="Zhou D."/>
            <person name="Zhang D."/>
            <person name="Ding G."/>
            <person name="Shi L."/>
            <person name="Hou Q."/>
            <person name="Ye Y."/>
            <person name="Xu Y."/>
            <person name="Zhou H."/>
            <person name="Xiong C."/>
            <person name="Li S."/>
            <person name="Yu J."/>
            <person name="Hong S."/>
            <person name="Yu X."/>
            <person name="Zou P."/>
            <person name="Chen C."/>
            <person name="Chang X."/>
            <person name="Wang W."/>
            <person name="Lv Y."/>
            <person name="Sun Y."/>
            <person name="Ma L."/>
            <person name="Shen B."/>
            <person name="Zhu C."/>
        </authorList>
    </citation>
    <scope>NUCLEOTIDE SEQUENCE [LARGE SCALE GENOMIC DNA]</scope>
</reference>
<evidence type="ECO:0000256" key="1">
    <source>
        <dbReference type="SAM" id="Phobius"/>
    </source>
</evidence>
<protein>
    <submittedName>
        <fullName evidence="2 3">Uncharacterized protein</fullName>
    </submittedName>
</protein>
<organism evidence="2">
    <name type="scientific">Anopheles sinensis</name>
    <name type="common">Mosquito</name>
    <dbReference type="NCBI Taxonomy" id="74873"/>
    <lineage>
        <taxon>Eukaryota</taxon>
        <taxon>Metazoa</taxon>
        <taxon>Ecdysozoa</taxon>
        <taxon>Arthropoda</taxon>
        <taxon>Hexapoda</taxon>
        <taxon>Insecta</taxon>
        <taxon>Pterygota</taxon>
        <taxon>Neoptera</taxon>
        <taxon>Endopterygota</taxon>
        <taxon>Diptera</taxon>
        <taxon>Nematocera</taxon>
        <taxon>Culicoidea</taxon>
        <taxon>Culicidae</taxon>
        <taxon>Anophelinae</taxon>
        <taxon>Anopheles</taxon>
    </lineage>
</organism>
<keyword evidence="1" id="KW-1133">Transmembrane helix</keyword>
<name>A0A084VY45_ANOSI</name>
<evidence type="ECO:0000313" key="2">
    <source>
        <dbReference type="EMBL" id="KFB42889.1"/>
    </source>
</evidence>
<feature type="transmembrane region" description="Helical" evidence="1">
    <location>
        <begin position="23"/>
        <end position="43"/>
    </location>
</feature>
<accession>A0A084VY45</accession>
<dbReference type="Proteomes" id="UP000030765">
    <property type="component" value="Unassembled WGS sequence"/>
</dbReference>
<evidence type="ECO:0000313" key="4">
    <source>
        <dbReference type="Proteomes" id="UP000030765"/>
    </source>
</evidence>